<evidence type="ECO:0000313" key="3">
    <source>
        <dbReference type="Proteomes" id="UP000799764"/>
    </source>
</evidence>
<protein>
    <submittedName>
        <fullName evidence="2">Uncharacterized protein</fullName>
    </submittedName>
</protein>
<feature type="compositionally biased region" description="Polar residues" evidence="1">
    <location>
        <begin position="224"/>
        <end position="234"/>
    </location>
</feature>
<gene>
    <name evidence="2" type="ORF">P171DRAFT_478233</name>
</gene>
<dbReference type="EMBL" id="MU001492">
    <property type="protein sequence ID" value="KAF2451177.1"/>
    <property type="molecule type" value="Genomic_DNA"/>
</dbReference>
<keyword evidence="3" id="KW-1185">Reference proteome</keyword>
<evidence type="ECO:0000313" key="2">
    <source>
        <dbReference type="EMBL" id="KAF2451177.1"/>
    </source>
</evidence>
<dbReference type="Proteomes" id="UP000799764">
    <property type="component" value="Unassembled WGS sequence"/>
</dbReference>
<evidence type="ECO:0000256" key="1">
    <source>
        <dbReference type="SAM" id="MobiDB-lite"/>
    </source>
</evidence>
<proteinExistence type="predicted"/>
<reference evidence="2" key="1">
    <citation type="journal article" date="2020" name="Stud. Mycol.">
        <title>101 Dothideomycetes genomes: a test case for predicting lifestyles and emergence of pathogens.</title>
        <authorList>
            <person name="Haridas S."/>
            <person name="Albert R."/>
            <person name="Binder M."/>
            <person name="Bloem J."/>
            <person name="Labutti K."/>
            <person name="Salamov A."/>
            <person name="Andreopoulos B."/>
            <person name="Baker S."/>
            <person name="Barry K."/>
            <person name="Bills G."/>
            <person name="Bluhm B."/>
            <person name="Cannon C."/>
            <person name="Castanera R."/>
            <person name="Culley D."/>
            <person name="Daum C."/>
            <person name="Ezra D."/>
            <person name="Gonzalez J."/>
            <person name="Henrissat B."/>
            <person name="Kuo A."/>
            <person name="Liang C."/>
            <person name="Lipzen A."/>
            <person name="Lutzoni F."/>
            <person name="Magnuson J."/>
            <person name="Mondo S."/>
            <person name="Nolan M."/>
            <person name="Ohm R."/>
            <person name="Pangilinan J."/>
            <person name="Park H.-J."/>
            <person name="Ramirez L."/>
            <person name="Alfaro M."/>
            <person name="Sun H."/>
            <person name="Tritt A."/>
            <person name="Yoshinaga Y."/>
            <person name="Zwiers L.-H."/>
            <person name="Turgeon B."/>
            <person name="Goodwin S."/>
            <person name="Spatafora J."/>
            <person name="Crous P."/>
            <person name="Grigoriev I."/>
        </authorList>
    </citation>
    <scope>NUCLEOTIDE SEQUENCE</scope>
    <source>
        <strain evidence="2">CBS 690.94</strain>
    </source>
</reference>
<name>A0A9P4UJC1_9PLEO</name>
<dbReference type="AlphaFoldDB" id="A0A9P4UJC1"/>
<organism evidence="2 3">
    <name type="scientific">Karstenula rhodostoma CBS 690.94</name>
    <dbReference type="NCBI Taxonomy" id="1392251"/>
    <lineage>
        <taxon>Eukaryota</taxon>
        <taxon>Fungi</taxon>
        <taxon>Dikarya</taxon>
        <taxon>Ascomycota</taxon>
        <taxon>Pezizomycotina</taxon>
        <taxon>Dothideomycetes</taxon>
        <taxon>Pleosporomycetidae</taxon>
        <taxon>Pleosporales</taxon>
        <taxon>Massarineae</taxon>
        <taxon>Didymosphaeriaceae</taxon>
        <taxon>Karstenula</taxon>
    </lineage>
</organism>
<feature type="region of interest" description="Disordered" evidence="1">
    <location>
        <begin position="219"/>
        <end position="241"/>
    </location>
</feature>
<sequence length="278" mass="31016">MAAALSLEAQQLLDTLSTAFPTSTGIDQSAALSEIESNSIVDEFWAGPWDAVVPVGFPNPDFQKANKAPFLRMHGCHIVDESDCPRQTMVGFVAEWGHGILTLIHPEGDDMTHNATYNVINTPDEYSRMQLTGIFAPLILADRARDISAWILDPASVRRGWRCLAIFIEYVFLTQNVPSLLLNWGIQEKSTRLREAFERVANGREMQRPIQGQESFLKKRKWSDATNENSNSKQRISKMSGLDAVQVKKRSGGKPHLLVMVPVPPAQLAQVTRITHPK</sequence>
<comment type="caution">
    <text evidence="2">The sequence shown here is derived from an EMBL/GenBank/DDBJ whole genome shotgun (WGS) entry which is preliminary data.</text>
</comment>
<accession>A0A9P4UJC1</accession>
<dbReference type="OrthoDB" id="10556001at2759"/>